<sequence length="244" mass="28000">MKLEMTGQMRMEQRMKLAPHMIQSMEILQLPILALQERIEQELNSNPVLEMEEPSNPEDTEPVAEQSDDDINEKDLVVNTDGERPEAFQRLDSLDDGFKDYIDQAGPFRLRRQSDEPDKKLEAIKNTVAPPQSLHDHLTEQWRLVEAGKSVKKAGNLIIDYIDERGYLSVRLEQLHNKDRADFTLDDLKQALELVQKLEPPGVGARDLKGCLLIQMAQSSEDMSFEARLIAEHMDELLENRLPD</sequence>
<dbReference type="AlphaFoldDB" id="X1C1H9"/>
<dbReference type="InterPro" id="IPR038709">
    <property type="entry name" value="RpoN_core-bd_sf"/>
</dbReference>
<comment type="caution">
    <text evidence="3">The sequence shown here is derived from an EMBL/GenBank/DDBJ whole genome shotgun (WGS) entry which is preliminary data.</text>
</comment>
<feature type="non-terminal residue" evidence="3">
    <location>
        <position position="244"/>
    </location>
</feature>
<dbReference type="GO" id="GO:0003677">
    <property type="term" value="F:DNA binding"/>
    <property type="evidence" value="ECO:0007669"/>
    <property type="project" value="InterPro"/>
</dbReference>
<gene>
    <name evidence="3" type="ORF">S01H4_36505</name>
</gene>
<accession>X1C1H9</accession>
<organism evidence="3">
    <name type="scientific">marine sediment metagenome</name>
    <dbReference type="NCBI Taxonomy" id="412755"/>
    <lineage>
        <taxon>unclassified sequences</taxon>
        <taxon>metagenomes</taxon>
        <taxon>ecological metagenomes</taxon>
    </lineage>
</organism>
<dbReference type="EMBL" id="BART01019521">
    <property type="protein sequence ID" value="GAG87202.1"/>
    <property type="molecule type" value="Genomic_DNA"/>
</dbReference>
<reference evidence="3" key="1">
    <citation type="journal article" date="2014" name="Front. Microbiol.">
        <title>High frequency of phylogenetically diverse reductive dehalogenase-homologous genes in deep subseafloor sedimentary metagenomes.</title>
        <authorList>
            <person name="Kawai M."/>
            <person name="Futagami T."/>
            <person name="Toyoda A."/>
            <person name="Takaki Y."/>
            <person name="Nishi S."/>
            <person name="Hori S."/>
            <person name="Arai W."/>
            <person name="Tsubouchi T."/>
            <person name="Morono Y."/>
            <person name="Uchiyama I."/>
            <person name="Ito T."/>
            <person name="Fujiyama A."/>
            <person name="Inagaki F."/>
            <person name="Takami H."/>
        </authorList>
    </citation>
    <scope>NUCLEOTIDE SEQUENCE</scope>
    <source>
        <strain evidence="3">Expedition CK06-06</strain>
    </source>
</reference>
<evidence type="ECO:0000259" key="2">
    <source>
        <dbReference type="Pfam" id="PF04963"/>
    </source>
</evidence>
<dbReference type="PANTHER" id="PTHR32248">
    <property type="entry name" value="RNA POLYMERASE SIGMA-54 FACTOR"/>
    <property type="match status" value="1"/>
</dbReference>
<feature type="region of interest" description="Disordered" evidence="1">
    <location>
        <begin position="46"/>
        <end position="71"/>
    </location>
</feature>
<name>X1C1H9_9ZZZZ</name>
<dbReference type="InterPro" id="IPR007046">
    <property type="entry name" value="RNA_pol_sigma_54_core-bd"/>
</dbReference>
<feature type="compositionally biased region" description="Acidic residues" evidence="1">
    <location>
        <begin position="50"/>
        <end position="71"/>
    </location>
</feature>
<feature type="domain" description="RNA polymerase sigma factor 54 core-binding" evidence="2">
    <location>
        <begin position="124"/>
        <end position="242"/>
    </location>
</feature>
<evidence type="ECO:0000313" key="3">
    <source>
        <dbReference type="EMBL" id="GAG87202.1"/>
    </source>
</evidence>
<dbReference type="Pfam" id="PF00309">
    <property type="entry name" value="Sigma54_AID"/>
    <property type="match status" value="1"/>
</dbReference>
<proteinExistence type="predicted"/>
<dbReference type="GO" id="GO:0006352">
    <property type="term" value="P:DNA-templated transcription initiation"/>
    <property type="evidence" value="ECO:0007669"/>
    <property type="project" value="InterPro"/>
</dbReference>
<dbReference type="InterPro" id="IPR000394">
    <property type="entry name" value="RNA_pol_sigma_54"/>
</dbReference>
<dbReference type="GO" id="GO:0016987">
    <property type="term" value="F:sigma factor activity"/>
    <property type="evidence" value="ECO:0007669"/>
    <property type="project" value="InterPro"/>
</dbReference>
<protein>
    <recommendedName>
        <fullName evidence="2">RNA polymerase sigma factor 54 core-binding domain-containing protein</fullName>
    </recommendedName>
</protein>
<dbReference type="GO" id="GO:0001216">
    <property type="term" value="F:DNA-binding transcription activator activity"/>
    <property type="evidence" value="ECO:0007669"/>
    <property type="project" value="InterPro"/>
</dbReference>
<dbReference type="Pfam" id="PF04963">
    <property type="entry name" value="Sigma54_CBD"/>
    <property type="match status" value="1"/>
</dbReference>
<evidence type="ECO:0000256" key="1">
    <source>
        <dbReference type="SAM" id="MobiDB-lite"/>
    </source>
</evidence>
<dbReference type="PANTHER" id="PTHR32248:SF4">
    <property type="entry name" value="RNA POLYMERASE SIGMA-54 FACTOR"/>
    <property type="match status" value="1"/>
</dbReference>
<dbReference type="Gene3D" id="1.10.10.1330">
    <property type="entry name" value="RNA polymerase sigma-54 factor, core-binding domain"/>
    <property type="match status" value="1"/>
</dbReference>